<dbReference type="GO" id="GO:0016020">
    <property type="term" value="C:membrane"/>
    <property type="evidence" value="ECO:0007669"/>
    <property type="project" value="InterPro"/>
</dbReference>
<dbReference type="GO" id="GO:0030674">
    <property type="term" value="F:protein-macromolecule adaptor activity"/>
    <property type="evidence" value="ECO:0007669"/>
    <property type="project" value="TreeGrafter"/>
</dbReference>
<dbReference type="Gramene" id="Dexi8B01G0012800.1">
    <property type="protein sequence ID" value="Dexi8B01G0012800.1:cds"/>
    <property type="gene ID" value="Dexi8B01G0012800"/>
</dbReference>
<name>A0A835BTP4_9POAL</name>
<dbReference type="InterPro" id="IPR005352">
    <property type="entry name" value="Erg28"/>
</dbReference>
<feature type="transmembrane region" description="Helical" evidence="1">
    <location>
        <begin position="12"/>
        <end position="38"/>
    </location>
</feature>
<organism evidence="2 3">
    <name type="scientific">Digitaria exilis</name>
    <dbReference type="NCBI Taxonomy" id="1010633"/>
    <lineage>
        <taxon>Eukaryota</taxon>
        <taxon>Viridiplantae</taxon>
        <taxon>Streptophyta</taxon>
        <taxon>Embryophyta</taxon>
        <taxon>Tracheophyta</taxon>
        <taxon>Spermatophyta</taxon>
        <taxon>Magnoliopsida</taxon>
        <taxon>Liliopsida</taxon>
        <taxon>Poales</taxon>
        <taxon>Poaceae</taxon>
        <taxon>PACMAD clade</taxon>
        <taxon>Panicoideae</taxon>
        <taxon>Panicodae</taxon>
        <taxon>Paniceae</taxon>
        <taxon>Anthephorinae</taxon>
        <taxon>Digitaria</taxon>
    </lineage>
</organism>
<gene>
    <name evidence="2" type="ORF">HU200_034516</name>
</gene>
<evidence type="ECO:0000313" key="2">
    <source>
        <dbReference type="EMBL" id="KAF8700147.1"/>
    </source>
</evidence>
<feature type="transmembrane region" description="Helical" evidence="1">
    <location>
        <begin position="81"/>
        <end position="98"/>
    </location>
</feature>
<dbReference type="EMBL" id="JACEFO010001828">
    <property type="protein sequence ID" value="KAF8700147.1"/>
    <property type="molecule type" value="Genomic_DNA"/>
</dbReference>
<accession>A0A835BTP4</accession>
<dbReference type="AlphaFoldDB" id="A0A835BTP4"/>
<proteinExistence type="predicted"/>
<feature type="transmembrane region" description="Helical" evidence="1">
    <location>
        <begin position="58"/>
        <end position="76"/>
    </location>
</feature>
<keyword evidence="1" id="KW-1133">Transmembrane helix</keyword>
<evidence type="ECO:0000256" key="1">
    <source>
        <dbReference type="SAM" id="Phobius"/>
    </source>
</evidence>
<keyword evidence="1" id="KW-0812">Transmembrane</keyword>
<dbReference type="Pfam" id="PF03694">
    <property type="entry name" value="Erg28"/>
    <property type="match status" value="1"/>
</dbReference>
<protein>
    <submittedName>
        <fullName evidence="2">Uncharacterized protein</fullName>
    </submittedName>
</protein>
<evidence type="ECO:0000313" key="3">
    <source>
        <dbReference type="Proteomes" id="UP000636709"/>
    </source>
</evidence>
<keyword evidence="3" id="KW-1185">Reference proteome</keyword>
<dbReference type="GO" id="GO:0005783">
    <property type="term" value="C:endoplasmic reticulum"/>
    <property type="evidence" value="ECO:0007669"/>
    <property type="project" value="TreeGrafter"/>
</dbReference>
<feature type="transmembrane region" description="Helical" evidence="1">
    <location>
        <begin position="104"/>
        <end position="127"/>
    </location>
</feature>
<dbReference type="OrthoDB" id="6485510at2759"/>
<dbReference type="Proteomes" id="UP000636709">
    <property type="component" value="Unassembled WGS sequence"/>
</dbReference>
<dbReference type="PANTHER" id="PTHR15451:SF20">
    <property type="entry name" value="ERGOSTEROL BIOSYNTHETIC PROTEIN 28"/>
    <property type="match status" value="1"/>
</dbReference>
<dbReference type="PANTHER" id="PTHR15451">
    <property type="entry name" value="ERGOSTEROL BIOSYNTHETIC PROTEIN 28-RELATED"/>
    <property type="match status" value="1"/>
</dbReference>
<comment type="caution">
    <text evidence="2">The sequence shown here is derived from an EMBL/GenBank/DDBJ whole genome shotgun (WGS) entry which is preliminary data.</text>
</comment>
<keyword evidence="1" id="KW-0472">Membrane</keyword>
<reference evidence="2" key="1">
    <citation type="submission" date="2020-07" db="EMBL/GenBank/DDBJ databases">
        <title>Genome sequence and genetic diversity analysis of an under-domesticated orphan crop, white fonio (Digitaria exilis).</title>
        <authorList>
            <person name="Bennetzen J.L."/>
            <person name="Chen S."/>
            <person name="Ma X."/>
            <person name="Wang X."/>
            <person name="Yssel A.E.J."/>
            <person name="Chaluvadi S.R."/>
            <person name="Johnson M."/>
            <person name="Gangashetty P."/>
            <person name="Hamidou F."/>
            <person name="Sanogo M.D."/>
            <person name="Zwaenepoel A."/>
            <person name="Wallace J."/>
            <person name="Van De Peer Y."/>
            <person name="Van Deynze A."/>
        </authorList>
    </citation>
    <scope>NUCLEOTIDE SEQUENCE</scope>
    <source>
        <tissue evidence="2">Leaves</tissue>
    </source>
</reference>
<sequence>MASGGAWEKCGVPALGWWLIAVGAFRSAFTWSCFFGSASFCSATFSEIPMTGVHGRTVAVWTLLSCTLCFLCAFNLNNKAIYTATFLSFVYAISYLGVECLVYHTIRVTSLSTFIFIAGTSMVWMLLQRNSYGHGPRPRGATKQP</sequence>